<dbReference type="EMBL" id="JAJSOF020000027">
    <property type="protein sequence ID" value="KAJ4433412.1"/>
    <property type="molecule type" value="Genomic_DNA"/>
</dbReference>
<proteinExistence type="predicted"/>
<dbReference type="Proteomes" id="UP001148838">
    <property type="component" value="Unassembled WGS sequence"/>
</dbReference>
<evidence type="ECO:0000313" key="2">
    <source>
        <dbReference type="Proteomes" id="UP001148838"/>
    </source>
</evidence>
<protein>
    <submittedName>
        <fullName evidence="1">Uncharacterized protein</fullName>
    </submittedName>
</protein>
<comment type="caution">
    <text evidence="1">The sequence shown here is derived from an EMBL/GenBank/DDBJ whole genome shotgun (WGS) entry which is preliminary data.</text>
</comment>
<reference evidence="1 2" key="1">
    <citation type="journal article" date="2022" name="Allergy">
        <title>Genome assembly and annotation of Periplaneta americana reveal a comprehensive cockroach allergen profile.</title>
        <authorList>
            <person name="Wang L."/>
            <person name="Xiong Q."/>
            <person name="Saelim N."/>
            <person name="Wang L."/>
            <person name="Nong W."/>
            <person name="Wan A.T."/>
            <person name="Shi M."/>
            <person name="Liu X."/>
            <person name="Cao Q."/>
            <person name="Hui J.H.L."/>
            <person name="Sookrung N."/>
            <person name="Leung T.F."/>
            <person name="Tungtrongchitr A."/>
            <person name="Tsui S.K.W."/>
        </authorList>
    </citation>
    <scope>NUCLEOTIDE SEQUENCE [LARGE SCALE GENOMIC DNA]</scope>
    <source>
        <strain evidence="1">PWHHKU_190912</strain>
    </source>
</reference>
<evidence type="ECO:0000313" key="1">
    <source>
        <dbReference type="EMBL" id="KAJ4433412.1"/>
    </source>
</evidence>
<keyword evidence="2" id="KW-1185">Reference proteome</keyword>
<organism evidence="1 2">
    <name type="scientific">Periplaneta americana</name>
    <name type="common">American cockroach</name>
    <name type="synonym">Blatta americana</name>
    <dbReference type="NCBI Taxonomy" id="6978"/>
    <lineage>
        <taxon>Eukaryota</taxon>
        <taxon>Metazoa</taxon>
        <taxon>Ecdysozoa</taxon>
        <taxon>Arthropoda</taxon>
        <taxon>Hexapoda</taxon>
        <taxon>Insecta</taxon>
        <taxon>Pterygota</taxon>
        <taxon>Neoptera</taxon>
        <taxon>Polyneoptera</taxon>
        <taxon>Dictyoptera</taxon>
        <taxon>Blattodea</taxon>
        <taxon>Blattoidea</taxon>
        <taxon>Blattidae</taxon>
        <taxon>Blattinae</taxon>
        <taxon>Periplaneta</taxon>
    </lineage>
</organism>
<name>A0ABQ8SI59_PERAM</name>
<accession>A0ABQ8SI59</accession>
<gene>
    <name evidence="1" type="ORF">ANN_15671</name>
</gene>
<sequence length="214" mass="24693">MEYGAVGWDPYRQNQIDSIEKIQRKAAKYVKMGKGHGEEIVKDLGWELLKSRRRKTRLAALFKAQMGHKAWTDINARLATPSYLVRADHIRKFKCRKQRTDVAKFSFVNRIIVDWNSLPAAIFQRGPLKINTFKERLRRLTENVIGEPQLLLKGERAIEVVLATECDAALRMISGPQRDRKERPEANLCINRNGTRYPSNETARSSYAVFSVTF</sequence>